<accession>A0A1I5MC54</accession>
<dbReference type="PANTHER" id="PTHR34599:SF2">
    <property type="entry name" value="TRAF-TYPE DOMAIN-CONTAINING PROTEIN"/>
    <property type="match status" value="1"/>
</dbReference>
<evidence type="ECO:0000313" key="2">
    <source>
        <dbReference type="Proteomes" id="UP000199306"/>
    </source>
</evidence>
<dbReference type="Proteomes" id="UP000199306">
    <property type="component" value="Unassembled WGS sequence"/>
</dbReference>
<keyword evidence="2" id="KW-1185">Reference proteome</keyword>
<proteinExistence type="predicted"/>
<evidence type="ECO:0000313" key="1">
    <source>
        <dbReference type="EMBL" id="SFP07135.1"/>
    </source>
</evidence>
<dbReference type="CDD" id="cd03398">
    <property type="entry name" value="PAP2_haloperoxidase"/>
    <property type="match status" value="1"/>
</dbReference>
<dbReference type="SUPFAM" id="SSF48317">
    <property type="entry name" value="Acid phosphatase/Vanadium-dependent haloperoxidase"/>
    <property type="match status" value="1"/>
</dbReference>
<gene>
    <name evidence="1" type="ORF">SAMN04515674_101236</name>
</gene>
<name>A0A1I5MC54_9BACT</name>
<dbReference type="STRING" id="1079859.SAMN04515674_101236"/>
<dbReference type="PROSITE" id="PS51257">
    <property type="entry name" value="PROKAR_LIPOPROTEIN"/>
    <property type="match status" value="1"/>
</dbReference>
<sequence length="441" mass="49409">MEKQLKIWLFPVLIILLTACSTKKQQVFQPDGTELKKCTDEMTKLMLHDVTNPPLASRFYAYAFLAGYEVLAQHDTAFHGMAGILNEYPKIPQPVISAYSYQLAAVLAILETAGKMQPSGKLLAEKRKIIIDSCLKNGMNENVVKGSEEYAGQIAKEILKYAKKDGYFKISDYPRYTPEKGEGYWFPTPPAFFGAIEPYFNKVRPFTLDSASVFKPVPPAEYSAEKGSRFFKLMEEVRITGVSLSHEQKNIAAFWDCNPFAMQDEGHLQIGVKKISPGGHWMGIAGIACQQKKLDFNKSLQIHTVLAITLMDAFITCWDEKYRSNRIRPEAAIRKLTDPEWKPMLQTPPFPEYLSGHSVISTASAEVLSQFLGDSVAYADNVEVPYGLAPRKFQSFRQAAEEAAISRLYGGIHFSDAIQNGQIQGKKVGGNVIKKLKLKRI</sequence>
<dbReference type="RefSeq" id="WP_092010868.1">
    <property type="nucleotide sequence ID" value="NZ_FOXH01000001.1"/>
</dbReference>
<dbReference type="OrthoDB" id="7793240at2"/>
<organism evidence="1 2">
    <name type="scientific">Pseudarcicella hirudinis</name>
    <dbReference type="NCBI Taxonomy" id="1079859"/>
    <lineage>
        <taxon>Bacteria</taxon>
        <taxon>Pseudomonadati</taxon>
        <taxon>Bacteroidota</taxon>
        <taxon>Cytophagia</taxon>
        <taxon>Cytophagales</taxon>
        <taxon>Flectobacillaceae</taxon>
        <taxon>Pseudarcicella</taxon>
    </lineage>
</organism>
<dbReference type="AlphaFoldDB" id="A0A1I5MC54"/>
<dbReference type="Gene3D" id="1.10.606.20">
    <property type="match status" value="1"/>
</dbReference>
<protein>
    <submittedName>
        <fullName evidence="1">PAP2 superfamily protein</fullName>
    </submittedName>
</protein>
<dbReference type="EMBL" id="FOXH01000001">
    <property type="protein sequence ID" value="SFP07135.1"/>
    <property type="molecule type" value="Genomic_DNA"/>
</dbReference>
<dbReference type="InterPro" id="IPR036938">
    <property type="entry name" value="PAP2/HPO_sf"/>
</dbReference>
<dbReference type="InterPro" id="IPR052559">
    <property type="entry name" value="V-haloperoxidase"/>
</dbReference>
<dbReference type="PANTHER" id="PTHR34599">
    <property type="entry name" value="PEROXIDASE-RELATED"/>
    <property type="match status" value="1"/>
</dbReference>
<reference evidence="1 2" key="1">
    <citation type="submission" date="2016-10" db="EMBL/GenBank/DDBJ databases">
        <authorList>
            <person name="de Groot N.N."/>
        </authorList>
    </citation>
    <scope>NUCLEOTIDE SEQUENCE [LARGE SCALE GENOMIC DNA]</scope>
    <source>
        <strain evidence="2">E92,LMG 26720,CCM 7988</strain>
    </source>
</reference>